<gene>
    <name evidence="1" type="ORF">PORY_001808</name>
</gene>
<protein>
    <submittedName>
        <fullName evidence="1">Uncharacterized protein</fullName>
    </submittedName>
</protein>
<evidence type="ECO:0000313" key="1">
    <source>
        <dbReference type="EMBL" id="KAG4304755.1"/>
    </source>
</evidence>
<sequence length="300" mass="34882">MALLNKVSQTYSTFLLEIKALNERISELFSLSNGSEKDQLIKEIGDQIRDLNDTITKSVSLFPSYENRLLKEQLNTLYMSYTSLKKNAQPKLHFSFKISSEMGYNKDESKTQNDVELVSNLSSKPILSLSETEFLHIKKRIHLYKKCNDNQVNISNALLCIYLVHESGWHSLNARYLKDSFVLANDICGPVCISDCQDCTFIIFCYQFRMHNCKNVNVLITCKSKPIIENCIGIRFGPNPYNKDTSETWCEVQDFGWLKQNKSPNWDIISEKDRWDINKWEEIIHDAREIPNIINLIHHK</sequence>
<evidence type="ECO:0000313" key="2">
    <source>
        <dbReference type="Proteomes" id="UP000768646"/>
    </source>
</evidence>
<comment type="caution">
    <text evidence="1">The sequence shown here is derived from an EMBL/GenBank/DDBJ whole genome shotgun (WGS) entry which is preliminary data.</text>
</comment>
<accession>A0ACB7CBI2</accession>
<proteinExistence type="predicted"/>
<dbReference type="EMBL" id="JABTEG010000006">
    <property type="protein sequence ID" value="KAG4304755.1"/>
    <property type="molecule type" value="Genomic_DNA"/>
</dbReference>
<name>A0ACB7CBI2_9ASCO</name>
<organism evidence="1 2">
    <name type="scientific">Pneumocystis oryctolagi</name>
    <dbReference type="NCBI Taxonomy" id="42067"/>
    <lineage>
        <taxon>Eukaryota</taxon>
        <taxon>Fungi</taxon>
        <taxon>Dikarya</taxon>
        <taxon>Ascomycota</taxon>
        <taxon>Taphrinomycotina</taxon>
        <taxon>Pneumocystomycetes</taxon>
        <taxon>Pneumocystaceae</taxon>
        <taxon>Pneumocystis</taxon>
    </lineage>
</organism>
<dbReference type="Proteomes" id="UP000768646">
    <property type="component" value="Unassembled WGS sequence"/>
</dbReference>
<reference evidence="1 2" key="1">
    <citation type="journal article" date="2021" name="Commun. Biol.">
        <title>Genomic insights into the host specific adaptation of the Pneumocystis genus.</title>
        <authorList>
            <person name="Cisse O.H."/>
            <person name="Ma L."/>
            <person name="Dekker J.P."/>
            <person name="Khil P.P."/>
            <person name="Youn J.-H."/>
            <person name="Brenchley J.M."/>
            <person name="Blair R."/>
            <person name="Pahar B."/>
            <person name="Chabe M."/>
            <person name="Van Rompay K.K.A."/>
            <person name="Keesler R."/>
            <person name="Sukura A."/>
            <person name="Hirsch V."/>
            <person name="Kutty G."/>
            <person name="Liu Y."/>
            <person name="Peng L."/>
            <person name="Chen J."/>
            <person name="Song J."/>
            <person name="Weissenbacher-Lang C."/>
            <person name="Xu J."/>
            <person name="Upham N.S."/>
            <person name="Stajich J.E."/>
            <person name="Cuomo C.A."/>
            <person name="Cushion M.T."/>
            <person name="Kovacs J.A."/>
        </authorList>
    </citation>
    <scope>NUCLEOTIDE SEQUENCE [LARGE SCALE GENOMIC DNA]</scope>
    <source>
        <strain evidence="1 2">RABM</strain>
    </source>
</reference>
<keyword evidence="2" id="KW-1185">Reference proteome</keyword>